<organism evidence="1 2">
    <name type="scientific">Vermiconidia calcicola</name>
    <dbReference type="NCBI Taxonomy" id="1690605"/>
    <lineage>
        <taxon>Eukaryota</taxon>
        <taxon>Fungi</taxon>
        <taxon>Dikarya</taxon>
        <taxon>Ascomycota</taxon>
        <taxon>Pezizomycotina</taxon>
        <taxon>Dothideomycetes</taxon>
        <taxon>Dothideomycetidae</taxon>
        <taxon>Mycosphaerellales</taxon>
        <taxon>Extremaceae</taxon>
        <taxon>Vermiconidia</taxon>
    </lineage>
</organism>
<dbReference type="Proteomes" id="UP001281147">
    <property type="component" value="Unassembled WGS sequence"/>
</dbReference>
<protein>
    <submittedName>
        <fullName evidence="1">Uncharacterized protein</fullName>
    </submittedName>
</protein>
<accession>A0ACC3NC34</accession>
<evidence type="ECO:0000313" key="1">
    <source>
        <dbReference type="EMBL" id="KAK3714031.1"/>
    </source>
</evidence>
<gene>
    <name evidence="1" type="ORF">LTR37_008060</name>
</gene>
<proteinExistence type="predicted"/>
<name>A0ACC3NC34_9PEZI</name>
<dbReference type="EMBL" id="JAUTXU010000058">
    <property type="protein sequence ID" value="KAK3714031.1"/>
    <property type="molecule type" value="Genomic_DNA"/>
</dbReference>
<evidence type="ECO:0000313" key="2">
    <source>
        <dbReference type="Proteomes" id="UP001281147"/>
    </source>
</evidence>
<reference evidence="1" key="1">
    <citation type="submission" date="2023-07" db="EMBL/GenBank/DDBJ databases">
        <title>Black Yeasts Isolated from many extreme environments.</title>
        <authorList>
            <person name="Coleine C."/>
            <person name="Stajich J.E."/>
            <person name="Selbmann L."/>
        </authorList>
    </citation>
    <scope>NUCLEOTIDE SEQUENCE</scope>
    <source>
        <strain evidence="1">CCFEE 5714</strain>
    </source>
</reference>
<sequence>MAGAKNIVFDVVGTLASYDKFYETYVSMSGRYISSSTVFEQIFWRMLWKSGISEPRKFATEQDLSALMDGYANLQMRPGAEECVQKLRDAGFTVWGFTMGDLQRVQSYFDNSSINMPKDNLLSCDSTKIGKPDPEAYKPLLKRLSSDGSQPWFAAAHQWDASAARSTGKKTANYVGQATATAELDEADAAPAFRFITALYANVVPIAINSVLMASLSFQSSANPIRPKLFQRLMLLSVVNLASGSAFSSVAT</sequence>
<comment type="caution">
    <text evidence="1">The sequence shown here is derived from an EMBL/GenBank/DDBJ whole genome shotgun (WGS) entry which is preliminary data.</text>
</comment>
<keyword evidence="2" id="KW-1185">Reference proteome</keyword>